<evidence type="ECO:0000313" key="2">
    <source>
        <dbReference type="Proteomes" id="UP001629953"/>
    </source>
</evidence>
<dbReference type="EMBL" id="JBEQCT010000003">
    <property type="protein sequence ID" value="MFM2484996.1"/>
    <property type="molecule type" value="Genomic_DNA"/>
</dbReference>
<organism evidence="1 2">
    <name type="scientific">Celerinatantimonas yamalensis</name>
    <dbReference type="NCBI Taxonomy" id="559956"/>
    <lineage>
        <taxon>Bacteria</taxon>
        <taxon>Pseudomonadati</taxon>
        <taxon>Pseudomonadota</taxon>
        <taxon>Gammaproteobacteria</taxon>
        <taxon>Celerinatantimonadaceae</taxon>
        <taxon>Celerinatantimonas</taxon>
    </lineage>
</organism>
<dbReference type="RefSeq" id="WP_408623209.1">
    <property type="nucleotide sequence ID" value="NZ_JBEQCT010000003.1"/>
</dbReference>
<reference evidence="1 2" key="1">
    <citation type="journal article" date="2013" name="Int. J. Syst. Evol. Microbiol.">
        <title>Celerinatantimonas yamalensis sp. nov., a cold-adapted diazotrophic bacterium from a cold permafrost brine.</title>
        <authorList>
            <person name="Shcherbakova V."/>
            <person name="Chuvilskaya N."/>
            <person name="Rivkina E."/>
            <person name="Demidov N."/>
            <person name="Uchaeva V."/>
            <person name="Suetin S."/>
            <person name="Suzina N."/>
            <person name="Gilichinsky D."/>
        </authorList>
    </citation>
    <scope>NUCLEOTIDE SEQUENCE [LARGE SCALE GENOMIC DNA]</scope>
    <source>
        <strain evidence="1 2">C7</strain>
    </source>
</reference>
<name>A0ABW9G5Q5_9GAMM</name>
<dbReference type="Proteomes" id="UP001629953">
    <property type="component" value="Unassembled WGS sequence"/>
</dbReference>
<comment type="caution">
    <text evidence="1">The sequence shown here is derived from an EMBL/GenBank/DDBJ whole genome shotgun (WGS) entry which is preliminary data.</text>
</comment>
<keyword evidence="2" id="KW-1185">Reference proteome</keyword>
<gene>
    <name evidence="1" type="ORF">ABUE30_07960</name>
</gene>
<sequence>MFLESSHSNAAFNITASDIKNTDTGSVSSQTDLTLKATGGDIDNDGALYASHALALLVMLF</sequence>
<evidence type="ECO:0000313" key="1">
    <source>
        <dbReference type="EMBL" id="MFM2484996.1"/>
    </source>
</evidence>
<accession>A0ABW9G5Q5</accession>
<protein>
    <submittedName>
        <fullName evidence="1">Uncharacterized protein</fullName>
    </submittedName>
</protein>
<proteinExistence type="predicted"/>